<dbReference type="PROSITE" id="PS50181">
    <property type="entry name" value="FBOX"/>
    <property type="match status" value="1"/>
</dbReference>
<dbReference type="CDD" id="cd09917">
    <property type="entry name" value="F-box_SF"/>
    <property type="match status" value="1"/>
</dbReference>
<organism evidence="2 3">
    <name type="scientific">Seiridium unicorne</name>
    <dbReference type="NCBI Taxonomy" id="138068"/>
    <lineage>
        <taxon>Eukaryota</taxon>
        <taxon>Fungi</taxon>
        <taxon>Dikarya</taxon>
        <taxon>Ascomycota</taxon>
        <taxon>Pezizomycotina</taxon>
        <taxon>Sordariomycetes</taxon>
        <taxon>Xylariomycetidae</taxon>
        <taxon>Amphisphaeriales</taxon>
        <taxon>Sporocadaceae</taxon>
        <taxon>Seiridium</taxon>
    </lineage>
</organism>
<proteinExistence type="predicted"/>
<dbReference type="Pfam" id="PF12937">
    <property type="entry name" value="F-box-like"/>
    <property type="match status" value="1"/>
</dbReference>
<dbReference type="Proteomes" id="UP001408356">
    <property type="component" value="Unassembled WGS sequence"/>
</dbReference>
<reference evidence="2 3" key="1">
    <citation type="journal article" date="2024" name="J. Plant Pathol.">
        <title>Sequence and assembly of the genome of Seiridium unicorne, isolate CBS 538.82, causal agent of cypress canker disease.</title>
        <authorList>
            <person name="Scali E."/>
            <person name="Rocca G.D."/>
            <person name="Danti R."/>
            <person name="Garbelotto M."/>
            <person name="Barberini S."/>
            <person name="Baroncelli R."/>
            <person name="Emiliani G."/>
        </authorList>
    </citation>
    <scope>NUCLEOTIDE SEQUENCE [LARGE SCALE GENOMIC DNA]</scope>
    <source>
        <strain evidence="2 3">BM-138-508</strain>
    </source>
</reference>
<dbReference type="EMBL" id="JARVKF010000002">
    <property type="protein sequence ID" value="KAK9426265.1"/>
    <property type="molecule type" value="Genomic_DNA"/>
</dbReference>
<sequence length="434" mass="50214">MEDTISRALDGFRLSNGEPDRQARKASLVSFVQQGCLDVNECRLLKELLSRVTLQKDIVRHLPVELILLITSFLSVRDISSCLMVSRGWNALFMNHRIIFSLADRLFPQLTWIPSRERVQDESTRLELRRNFLRHLRKRLSHMDRSAQEKPRAFDKNYVWSAETEFTLDGQEYSQFPVPNLPSNRRAVYGHGRIAWQRETHTLVVDDLRTKLRKILTLPGGRLMGPEMMLAAIGNKLVVAVMNRHIFAWDIETSRSERKTLPSLPTQCTTFGDRVAIITSKEIYMWKVGGSLLPITLPVPQGPRVSNQFPKAFVHPHLENVIFARQVYRNSPSTLRFIIHKFIGNSHVETFNHDVEMNWSSAECVSSSLEGFIPLTHVWNQPSKSYQLYEFDIYHEKFSKRSISYGGGRHNDAVKFIFDDDFAVELSEGHYRAW</sequence>
<evidence type="ECO:0000313" key="2">
    <source>
        <dbReference type="EMBL" id="KAK9426265.1"/>
    </source>
</evidence>
<dbReference type="SUPFAM" id="SSF69304">
    <property type="entry name" value="Tricorn protease N-terminal domain"/>
    <property type="match status" value="1"/>
</dbReference>
<name>A0ABR2VH51_9PEZI</name>
<feature type="domain" description="F-box" evidence="1">
    <location>
        <begin position="56"/>
        <end position="110"/>
    </location>
</feature>
<evidence type="ECO:0000313" key="3">
    <source>
        <dbReference type="Proteomes" id="UP001408356"/>
    </source>
</evidence>
<keyword evidence="3" id="KW-1185">Reference proteome</keyword>
<dbReference type="InterPro" id="IPR036047">
    <property type="entry name" value="F-box-like_dom_sf"/>
</dbReference>
<comment type="caution">
    <text evidence="2">The sequence shown here is derived from an EMBL/GenBank/DDBJ whole genome shotgun (WGS) entry which is preliminary data.</text>
</comment>
<gene>
    <name evidence="2" type="ORF">SUNI508_02706</name>
</gene>
<dbReference type="Gene3D" id="1.20.1280.50">
    <property type="match status" value="1"/>
</dbReference>
<dbReference type="InterPro" id="IPR001810">
    <property type="entry name" value="F-box_dom"/>
</dbReference>
<evidence type="ECO:0000259" key="1">
    <source>
        <dbReference type="PROSITE" id="PS50181"/>
    </source>
</evidence>
<accession>A0ABR2VH51</accession>
<dbReference type="SUPFAM" id="SSF81383">
    <property type="entry name" value="F-box domain"/>
    <property type="match status" value="1"/>
</dbReference>
<dbReference type="SMART" id="SM00256">
    <property type="entry name" value="FBOX"/>
    <property type="match status" value="1"/>
</dbReference>
<protein>
    <recommendedName>
        <fullName evidence="1">F-box domain-containing protein</fullName>
    </recommendedName>
</protein>